<evidence type="ECO:0000256" key="7">
    <source>
        <dbReference type="ARBA" id="ARBA00023242"/>
    </source>
</evidence>
<dbReference type="GO" id="GO:0017056">
    <property type="term" value="F:structural constituent of nuclear pore"/>
    <property type="evidence" value="ECO:0007669"/>
    <property type="project" value="InterPro"/>
</dbReference>
<dbReference type="Gene3D" id="1.20.58.1380">
    <property type="match status" value="1"/>
</dbReference>
<evidence type="ECO:0000256" key="4">
    <source>
        <dbReference type="ARBA" id="ARBA00022816"/>
    </source>
</evidence>
<name>A0A0D7BNM4_9AGAR</name>
<keyword evidence="3" id="KW-0813">Transport</keyword>
<evidence type="ECO:0000313" key="11">
    <source>
        <dbReference type="Proteomes" id="UP000054007"/>
    </source>
</evidence>
<dbReference type="EMBL" id="KN880446">
    <property type="protein sequence ID" value="KIY72168.1"/>
    <property type="molecule type" value="Genomic_DNA"/>
</dbReference>
<evidence type="ECO:0000259" key="8">
    <source>
        <dbReference type="Pfam" id="PF03177"/>
    </source>
</evidence>
<dbReference type="InterPro" id="IPR014908">
    <property type="entry name" value="Nucleoporin_Nup133/Nup155_N"/>
</dbReference>
<keyword evidence="7" id="KW-0539">Nucleus</keyword>
<dbReference type="AlphaFoldDB" id="A0A0D7BNM4"/>
<keyword evidence="5" id="KW-0653">Protein transport</keyword>
<proteinExistence type="inferred from homology"/>
<feature type="domain" description="Nucleoporin Nup133/Nup155-like N-terminal" evidence="9">
    <location>
        <begin position="38"/>
        <end position="382"/>
    </location>
</feature>
<accession>A0A0D7BNM4</accession>
<dbReference type="GO" id="GO:0031080">
    <property type="term" value="C:nuclear pore outer ring"/>
    <property type="evidence" value="ECO:0007669"/>
    <property type="project" value="TreeGrafter"/>
</dbReference>
<evidence type="ECO:0000259" key="9">
    <source>
        <dbReference type="Pfam" id="PF08801"/>
    </source>
</evidence>
<evidence type="ECO:0000256" key="3">
    <source>
        <dbReference type="ARBA" id="ARBA00022448"/>
    </source>
</evidence>
<evidence type="ECO:0000313" key="10">
    <source>
        <dbReference type="EMBL" id="KIY72168.1"/>
    </source>
</evidence>
<keyword evidence="6" id="KW-0811">Translocation</keyword>
<dbReference type="PANTHER" id="PTHR13405:SF11">
    <property type="entry name" value="NUCLEAR PORE COMPLEX PROTEIN NUP133"/>
    <property type="match status" value="1"/>
</dbReference>
<dbReference type="SUPFAM" id="SSF117289">
    <property type="entry name" value="Nucleoporin domain"/>
    <property type="match status" value="1"/>
</dbReference>
<evidence type="ECO:0008006" key="12">
    <source>
        <dbReference type="Google" id="ProtNLM"/>
    </source>
</evidence>
<organism evidence="10 11">
    <name type="scientific">Cylindrobasidium torrendii FP15055 ss-10</name>
    <dbReference type="NCBI Taxonomy" id="1314674"/>
    <lineage>
        <taxon>Eukaryota</taxon>
        <taxon>Fungi</taxon>
        <taxon>Dikarya</taxon>
        <taxon>Basidiomycota</taxon>
        <taxon>Agaricomycotina</taxon>
        <taxon>Agaricomycetes</taxon>
        <taxon>Agaricomycetidae</taxon>
        <taxon>Agaricales</taxon>
        <taxon>Marasmiineae</taxon>
        <taxon>Physalacriaceae</taxon>
        <taxon>Cylindrobasidium</taxon>
    </lineage>
</organism>
<dbReference type="GO" id="GO:0006606">
    <property type="term" value="P:protein import into nucleus"/>
    <property type="evidence" value="ECO:0007669"/>
    <property type="project" value="TreeGrafter"/>
</dbReference>
<feature type="domain" description="Nucleoporin Nup133/Nup155-like C-terminal" evidence="8">
    <location>
        <begin position="779"/>
        <end position="1110"/>
    </location>
</feature>
<dbReference type="PANTHER" id="PTHR13405">
    <property type="entry name" value="NUCLEAR PORE COMPLEX PROTEIN NUP133"/>
    <property type="match status" value="1"/>
</dbReference>
<dbReference type="InterPro" id="IPR015943">
    <property type="entry name" value="WD40/YVTN_repeat-like_dom_sf"/>
</dbReference>
<comment type="subcellular location">
    <subcellularLocation>
        <location evidence="1">Nucleus envelope</location>
    </subcellularLocation>
</comment>
<evidence type="ECO:0000256" key="2">
    <source>
        <dbReference type="ARBA" id="ARBA00005569"/>
    </source>
</evidence>
<dbReference type="GO" id="GO:0016973">
    <property type="term" value="P:poly(A)+ mRNA export from nucleus"/>
    <property type="evidence" value="ECO:0007669"/>
    <property type="project" value="TreeGrafter"/>
</dbReference>
<gene>
    <name evidence="10" type="ORF">CYLTODRAFT_344529</name>
</gene>
<reference evidence="10 11" key="1">
    <citation type="journal article" date="2015" name="Fungal Genet. Biol.">
        <title>Evolution of novel wood decay mechanisms in Agaricales revealed by the genome sequences of Fistulina hepatica and Cylindrobasidium torrendii.</title>
        <authorList>
            <person name="Floudas D."/>
            <person name="Held B.W."/>
            <person name="Riley R."/>
            <person name="Nagy L.G."/>
            <person name="Koehler G."/>
            <person name="Ransdell A.S."/>
            <person name="Younus H."/>
            <person name="Chow J."/>
            <person name="Chiniquy J."/>
            <person name="Lipzen A."/>
            <person name="Tritt A."/>
            <person name="Sun H."/>
            <person name="Haridas S."/>
            <person name="LaButti K."/>
            <person name="Ohm R.A."/>
            <person name="Kues U."/>
            <person name="Blanchette R.A."/>
            <person name="Grigoriev I.V."/>
            <person name="Minto R.E."/>
            <person name="Hibbett D.S."/>
        </authorList>
    </citation>
    <scope>NUCLEOTIDE SEQUENCE [LARGE SCALE GENOMIC DNA]</scope>
    <source>
        <strain evidence="10 11">FP15055 ss-10</strain>
    </source>
</reference>
<dbReference type="OrthoDB" id="103454at2759"/>
<keyword evidence="11" id="KW-1185">Reference proteome</keyword>
<dbReference type="InterPro" id="IPR007187">
    <property type="entry name" value="Nucleoporin_Nup133/Nup155_C"/>
</dbReference>
<dbReference type="Pfam" id="PF03177">
    <property type="entry name" value="Nucleoporin_C"/>
    <property type="match status" value="1"/>
</dbReference>
<evidence type="ECO:0000256" key="5">
    <source>
        <dbReference type="ARBA" id="ARBA00022927"/>
    </source>
</evidence>
<evidence type="ECO:0000256" key="1">
    <source>
        <dbReference type="ARBA" id="ARBA00004259"/>
    </source>
</evidence>
<dbReference type="Gene3D" id="2.130.10.10">
    <property type="entry name" value="YVTN repeat-like/Quinoprotein amine dehydrogenase"/>
    <property type="match status" value="1"/>
</dbReference>
<evidence type="ECO:0000256" key="6">
    <source>
        <dbReference type="ARBA" id="ARBA00023010"/>
    </source>
</evidence>
<dbReference type="InterPro" id="IPR037624">
    <property type="entry name" value="Nup133-like"/>
</dbReference>
<dbReference type="GO" id="GO:0000972">
    <property type="term" value="P:transcription-dependent tethering of RNA polymerase II gene DNA at nuclear periphery"/>
    <property type="evidence" value="ECO:0007669"/>
    <property type="project" value="TreeGrafter"/>
</dbReference>
<dbReference type="Pfam" id="PF08801">
    <property type="entry name" value="Nucleoporin_N"/>
    <property type="match status" value="1"/>
</dbReference>
<keyword evidence="4" id="KW-0509">mRNA transport</keyword>
<dbReference type="STRING" id="1314674.A0A0D7BNM4"/>
<comment type="similarity">
    <text evidence="2">Belongs to the nucleoporin Nup133 family.</text>
</comment>
<dbReference type="Proteomes" id="UP000054007">
    <property type="component" value="Unassembled WGS sequence"/>
</dbReference>
<sequence length="1125" mass="126823">MDVDDGQHSIASDRTIGGGYGSLLFAKSEQMSAAYYSQLPIQVVQALKSADFRAREFSGEVDTRTNYALVTTKETCFVWQREQAVRNTPTTYILPCPPTIFETYQTHENIFHGLVPYTTQREPGLILISSSGHIRIWDSITIGLAGGDPFTSAKLPLTHPEEYVTNLVRVQDQTFVASSSMGAIYRLVLAPLGGKLHLNMRTFSLPVTSSLSRLYTTLFASPSTPISAPGNVSGLCVGRDTADNGHTVWALADTRLQKWELKPEGWEDLLLDLDIQEEVAKYLRKNLQIEQQLIFSNLVMDASGDLVILVEYIDEDKETDSLNTTYAIVRIRCFSDNLSVQDAQVVPYQALTKTTLSVPPRLSLMHNGEMAVVQFGDNVCFVYRRSEFKDRLQLNGSHIRTLGLGILESDDSVLILTSSMVLKVSLAFARIQEMTTTDDRVKLIQSTMTQAIIYTPIRDNPLKFTFPPGLDPESLMTAATKLSDMVMKSDPSLVSPNNDMHQQLSIRKERLSFLMDFINVNEVQDKVDVLCRQRLMTDIEKIYAADQVWLQHNEDLQSGISMGILDLAVRMYLEGRGEQHEDPIRAFLRYHVSDLTEVLCLVPPAVRALLATTKADRVLLANEANRILLCVSSKTLEYRKFNARVYGLLDARLDIWTSQPKLIQVMEELFIEATNIVASPATNKYAPSVREQLPGMAKDLLKILFERTQWLIEASDEDEHLAQESHDAQTKFDNVRPAALEALSANGFISEAFTLGEKYGDFGSLAMLCTRKDVYPPDENPYIEQIAHYLERYNDSFAKELYAMYIKIGELRCLFAQDESHVGYMDRFFYDRPNPQIQWIHEMGQRRYADAAQSLAKAADGAPLPTQEFVFSLGKLSSLAAGHDGPEEMSQFEVGLQFITVQNQLLEEFEGVIEGTRGKQSLETKVETVVNRLARNLRARTAHVSVFKDIVRDALQGKALTVEDAIDALSMKDNDNTPQHYARALRLLADDTKIPTGRKEAAFCAVWRRIYLHDDWPAIQVTEGVPDSELNNRLRQSAAYAVFEAMYRDKIRLEEYDRTPIDALNRTPTRAELASRWPGKSPDELERINNDDLWEADLIGEWSLEASYEKLKVLAADDVLGMEEV</sequence>
<protein>
    <recommendedName>
        <fullName evidence="12">Nucleoporin</fullName>
    </recommendedName>
</protein>